<keyword evidence="4" id="KW-0143">Chaperone</keyword>
<reference evidence="8 9" key="1">
    <citation type="journal article" date="2013" name="Sci. Rep.">
        <title>Extraordinary expansion of a Sorangium cellulosum genome from an alkaline milieu.</title>
        <authorList>
            <person name="Han K."/>
            <person name="Li Z.F."/>
            <person name="Peng R."/>
            <person name="Zhu L.P."/>
            <person name="Zhou T."/>
            <person name="Wang L.G."/>
            <person name="Li S.G."/>
            <person name="Zhang X.B."/>
            <person name="Hu W."/>
            <person name="Wu Z.H."/>
            <person name="Qin N."/>
            <person name="Li Y.Z."/>
        </authorList>
    </citation>
    <scope>NUCLEOTIDE SEQUENCE [LARGE SCALE GENOMIC DNA]</scope>
    <source>
        <strain evidence="8 9">So0157-2</strain>
    </source>
</reference>
<evidence type="ECO:0000256" key="2">
    <source>
        <dbReference type="ARBA" id="ARBA00022741"/>
    </source>
</evidence>
<evidence type="ECO:0000313" key="8">
    <source>
        <dbReference type="EMBL" id="AGP32967.1"/>
    </source>
</evidence>
<dbReference type="PANTHER" id="PTHR11638">
    <property type="entry name" value="ATP-DEPENDENT CLP PROTEASE"/>
    <property type="match status" value="1"/>
</dbReference>
<dbReference type="Gene3D" id="3.40.50.300">
    <property type="entry name" value="P-loop containing nucleotide triphosphate hydrolases"/>
    <property type="match status" value="2"/>
</dbReference>
<feature type="domain" description="AAA+ ATPase" evidence="6">
    <location>
        <begin position="630"/>
        <end position="773"/>
    </location>
</feature>
<accession>S4XIK8</accession>
<keyword evidence="8" id="KW-0378">Hydrolase</keyword>
<evidence type="ECO:0000256" key="1">
    <source>
        <dbReference type="ARBA" id="ARBA00022737"/>
    </source>
</evidence>
<dbReference type="PRINTS" id="PR00300">
    <property type="entry name" value="CLPPROTEASEA"/>
</dbReference>
<dbReference type="SMART" id="SM00382">
    <property type="entry name" value="AAA"/>
    <property type="match status" value="2"/>
</dbReference>
<dbReference type="AlphaFoldDB" id="S4XIK8"/>
<dbReference type="GO" id="GO:0006508">
    <property type="term" value="P:proteolysis"/>
    <property type="evidence" value="ECO:0007669"/>
    <property type="project" value="UniProtKB-KW"/>
</dbReference>
<feature type="domain" description="Clp ATPase C-terminal" evidence="7">
    <location>
        <begin position="810"/>
        <end position="900"/>
    </location>
</feature>
<protein>
    <submittedName>
        <fullName evidence="8">ATP-dependent Clp protease ATP-binding protein</fullName>
    </submittedName>
</protein>
<dbReference type="CDD" id="cd19499">
    <property type="entry name" value="RecA-like_ClpB_Hsp104-like"/>
    <property type="match status" value="1"/>
</dbReference>
<sequence>MTSPRSHAELVTLRKLAQDLAAQRKERLSSVHLLAAIALSGGPAAELLRDRRLDDEALLKASRSVDDEGPDPIGRAMGGARDVAKRATAKEPAALHLLLALLSDRSSAAHRALTQSGVDLARLRTAALQIALGVVQARRTPIRVIHDGGAPEKPAAPAKTAPARRTRGEGEGPERTPRPSAELRPSKATGVAMPELRPSKATGVAVPDLRPSKGAGVAVPEPRPSKGAGPGVTVPLFPPPRRPIAAPSAGEAPLPAEPAALTPAPRRALTADDAAASPVPPSVVRPLAGLPAVASSVAARFTLDRARFPALASLGHNLSLAAAQGELEPIVGREREIEQALDVLAKRHANNPCLLGPAGVGKTSVARGIAHRLAFEEREPRIVVELVPSELLAGTGARGALSERLSALRAELREAGGRVILFIDGMSELFGSGALDEAMAELKLALARGELTLIGTATPEEYRKSIEVDPALARRFTVVEIDEPEEDEAFLLLQSVAVGLGAHHGLAFTDEALASAVAWSVRYLPGRALPDKALSILDLAGARTRRRARPPEGARAQLREPARQVGPAEVAEVVAELADLPVERLLETDRERMLALETLLADKVVGHGEALARIARVLRRNAAGLRARRPIGSFLLLGPTGVGKTETAKAIAEALFHSPDAMTRLDFSEYAESHAVARLVGAPPGYVGHEAGGQLTEAVRRRPYQVVLLDEIEKAHRDVLEAFLQVFDEGRLTDGRGRRVDFTNTVLVMTSNLGAAEAGALRAERAVGFARASGAVSPERLGEAMLSAARAALPPELYNRIDEVLCFSPLTRADVAEITRRLLGGLERELEARGVELEVEPAAIDALLDAGGFDPELGARPMKRTIARLIEAPLAELILRGQLEEGSAALVGVEQGEVVVDAIARAGERRYAACSS</sequence>
<proteinExistence type="predicted"/>
<dbReference type="PANTHER" id="PTHR11638:SF18">
    <property type="entry name" value="HEAT SHOCK PROTEIN 104"/>
    <property type="match status" value="1"/>
</dbReference>
<feature type="domain" description="AAA+ ATPase" evidence="6">
    <location>
        <begin position="348"/>
        <end position="486"/>
    </location>
</feature>
<dbReference type="InterPro" id="IPR028299">
    <property type="entry name" value="ClpA/B_CS2"/>
</dbReference>
<dbReference type="InterPro" id="IPR036628">
    <property type="entry name" value="Clp_N_dom_sf"/>
</dbReference>
<dbReference type="InterPro" id="IPR003593">
    <property type="entry name" value="AAA+_ATPase"/>
</dbReference>
<dbReference type="OrthoDB" id="5477619at2"/>
<dbReference type="InterPro" id="IPR027417">
    <property type="entry name" value="P-loop_NTPase"/>
</dbReference>
<dbReference type="CDD" id="cd00009">
    <property type="entry name" value="AAA"/>
    <property type="match status" value="1"/>
</dbReference>
<dbReference type="Pfam" id="PF10431">
    <property type="entry name" value="ClpB_D2-small"/>
    <property type="match status" value="1"/>
</dbReference>
<dbReference type="Pfam" id="PF17871">
    <property type="entry name" value="AAA_lid_9"/>
    <property type="match status" value="1"/>
</dbReference>
<dbReference type="STRING" id="1254432.SCE1572_49030"/>
<dbReference type="PATRIC" id="fig|1254432.3.peg.11058"/>
<feature type="compositionally biased region" description="Low complexity" evidence="5">
    <location>
        <begin position="243"/>
        <end position="259"/>
    </location>
</feature>
<dbReference type="InterPro" id="IPR041546">
    <property type="entry name" value="ClpA/ClpB_AAA_lid"/>
</dbReference>
<dbReference type="RefSeq" id="WP_020741636.1">
    <property type="nucleotide sequence ID" value="NC_021658.1"/>
</dbReference>
<keyword evidence="8" id="KW-0645">Protease</keyword>
<dbReference type="eggNOG" id="COG0542">
    <property type="taxonomic scope" value="Bacteria"/>
</dbReference>
<feature type="region of interest" description="Disordered" evidence="5">
    <location>
        <begin position="145"/>
        <end position="259"/>
    </location>
</feature>
<dbReference type="Gene3D" id="1.10.1780.10">
    <property type="entry name" value="Clp, N-terminal domain"/>
    <property type="match status" value="1"/>
</dbReference>
<dbReference type="Proteomes" id="UP000014803">
    <property type="component" value="Chromosome"/>
</dbReference>
<evidence type="ECO:0000256" key="5">
    <source>
        <dbReference type="SAM" id="MobiDB-lite"/>
    </source>
</evidence>
<evidence type="ECO:0000256" key="3">
    <source>
        <dbReference type="ARBA" id="ARBA00022840"/>
    </source>
</evidence>
<dbReference type="SMART" id="SM01086">
    <property type="entry name" value="ClpB_D2-small"/>
    <property type="match status" value="1"/>
</dbReference>
<dbReference type="Gene3D" id="1.10.8.60">
    <property type="match status" value="2"/>
</dbReference>
<dbReference type="SUPFAM" id="SSF52540">
    <property type="entry name" value="P-loop containing nucleoside triphosphate hydrolases"/>
    <property type="match status" value="2"/>
</dbReference>
<dbReference type="GO" id="GO:0005524">
    <property type="term" value="F:ATP binding"/>
    <property type="evidence" value="ECO:0007669"/>
    <property type="project" value="UniProtKB-KW"/>
</dbReference>
<name>S4XIK8_SORCE</name>
<keyword evidence="1" id="KW-0677">Repeat</keyword>
<dbReference type="InterPro" id="IPR050130">
    <property type="entry name" value="ClpA_ClpB"/>
</dbReference>
<dbReference type="FunFam" id="3.40.50.300:FF:000025">
    <property type="entry name" value="ATP-dependent Clp protease subunit"/>
    <property type="match status" value="1"/>
</dbReference>
<evidence type="ECO:0000313" key="9">
    <source>
        <dbReference type="Proteomes" id="UP000014803"/>
    </source>
</evidence>
<feature type="compositionally biased region" description="Low complexity" evidence="5">
    <location>
        <begin position="151"/>
        <end position="163"/>
    </location>
</feature>
<dbReference type="InterPro" id="IPR019489">
    <property type="entry name" value="Clp_ATPase_C"/>
</dbReference>
<dbReference type="HOGENOM" id="CLU_005070_7_0_7"/>
<gene>
    <name evidence="8" type="primary">clpA</name>
    <name evidence="8" type="ORF">SCE1572_49030</name>
</gene>
<dbReference type="KEGG" id="scu:SCE1572_49030"/>
<dbReference type="InterPro" id="IPR001270">
    <property type="entry name" value="ClpA/B"/>
</dbReference>
<dbReference type="GO" id="GO:0034605">
    <property type="term" value="P:cellular response to heat"/>
    <property type="evidence" value="ECO:0007669"/>
    <property type="project" value="TreeGrafter"/>
</dbReference>
<keyword evidence="3 8" id="KW-0067">ATP-binding</keyword>
<evidence type="ECO:0000259" key="6">
    <source>
        <dbReference type="SMART" id="SM00382"/>
    </source>
</evidence>
<keyword evidence="2" id="KW-0547">Nucleotide-binding</keyword>
<evidence type="ECO:0000259" key="7">
    <source>
        <dbReference type="SMART" id="SM01086"/>
    </source>
</evidence>
<dbReference type="Pfam" id="PF07724">
    <property type="entry name" value="AAA_2"/>
    <property type="match status" value="1"/>
</dbReference>
<dbReference type="EMBL" id="CP003969">
    <property type="protein sequence ID" value="AGP32967.1"/>
    <property type="molecule type" value="Genomic_DNA"/>
</dbReference>
<feature type="compositionally biased region" description="Basic and acidic residues" evidence="5">
    <location>
        <begin position="166"/>
        <end position="177"/>
    </location>
</feature>
<dbReference type="PROSITE" id="PS00871">
    <property type="entry name" value="CLPAB_2"/>
    <property type="match status" value="1"/>
</dbReference>
<dbReference type="Pfam" id="PF00004">
    <property type="entry name" value="AAA"/>
    <property type="match status" value="1"/>
</dbReference>
<dbReference type="GO" id="GO:0005737">
    <property type="term" value="C:cytoplasm"/>
    <property type="evidence" value="ECO:0007669"/>
    <property type="project" value="TreeGrafter"/>
</dbReference>
<dbReference type="InterPro" id="IPR003959">
    <property type="entry name" value="ATPase_AAA_core"/>
</dbReference>
<evidence type="ECO:0000256" key="4">
    <source>
        <dbReference type="ARBA" id="ARBA00023186"/>
    </source>
</evidence>
<dbReference type="GO" id="GO:0008233">
    <property type="term" value="F:peptidase activity"/>
    <property type="evidence" value="ECO:0007669"/>
    <property type="project" value="UniProtKB-KW"/>
</dbReference>
<dbReference type="GO" id="GO:0016887">
    <property type="term" value="F:ATP hydrolysis activity"/>
    <property type="evidence" value="ECO:0007669"/>
    <property type="project" value="InterPro"/>
</dbReference>
<organism evidence="8 9">
    <name type="scientific">Sorangium cellulosum So0157-2</name>
    <dbReference type="NCBI Taxonomy" id="1254432"/>
    <lineage>
        <taxon>Bacteria</taxon>
        <taxon>Pseudomonadati</taxon>
        <taxon>Myxococcota</taxon>
        <taxon>Polyangia</taxon>
        <taxon>Polyangiales</taxon>
        <taxon>Polyangiaceae</taxon>
        <taxon>Sorangium</taxon>
    </lineage>
</organism>